<feature type="active site" description="Charge relay system" evidence="5">
    <location>
        <position position="322"/>
    </location>
</feature>
<dbReference type="InterPro" id="IPR037045">
    <property type="entry name" value="S8pro/Inhibitor_I9_sf"/>
</dbReference>
<dbReference type="InterPro" id="IPR023827">
    <property type="entry name" value="Peptidase_S8_Asp-AS"/>
</dbReference>
<reference evidence="9 10" key="1">
    <citation type="submission" date="2020-03" db="EMBL/GenBank/DDBJ databases">
        <title>Two novel Motilibacter sp.</title>
        <authorList>
            <person name="Liu S."/>
        </authorList>
    </citation>
    <scope>NUCLEOTIDE SEQUENCE [LARGE SCALE GENOMIC DNA]</scope>
    <source>
        <strain evidence="9 10">E257</strain>
    </source>
</reference>
<evidence type="ECO:0000313" key="10">
    <source>
        <dbReference type="Proteomes" id="UP000800981"/>
    </source>
</evidence>
<dbReference type="PANTHER" id="PTHR43806">
    <property type="entry name" value="PEPTIDASE S8"/>
    <property type="match status" value="1"/>
</dbReference>
<evidence type="ECO:0000313" key="9">
    <source>
        <dbReference type="EMBL" id="NHC15918.1"/>
    </source>
</evidence>
<dbReference type="PROSITE" id="PS51892">
    <property type="entry name" value="SUBTILASE"/>
    <property type="match status" value="1"/>
</dbReference>
<sequence>MNASAAAAPPEAPVRVPAGATPIAGAYIVVLKDGTALPAEQTRENARDVAAEQGERADTVFDASVRGFALRSDDRTARRIAADPRVAYVEQDTVVSLAATQSPVTWGLDRIDQRALPLSGSYTYATDAANVTAYVVDTGILTAHQDFGGRATAGYDAIGDGRNGQDCNGHGTHVAGTVGGAAYGVAKAVRLVSVRVLNCSGSGSNSGVIAGVNWVTANAAKPAVANMSLGGSASSALDTAVRNSITSGVTYALAAGNESTNACSSSPARTAEAITVGATTSTDTRASYSNYGSCLDLFAPGSAITSDWWTDPTATNTISGTSMASPHVAGAAALYLSANPSAAPAAVRDALLAAATPGVVGSPGTGSPNLLLSTGSGGTATPPPTTPTPTPGSWSNDTDLPIPDAGPAVESAISVSGVSGSAPAALKVSVAVRHTFRGDVVLTLVAPTGATVQLKAANSRDGADDVVATYTVDASSQPLAGTWRLRAQDVYRTDTGYLDSWSLSTG</sequence>
<feature type="compositionally biased region" description="Low complexity" evidence="7">
    <location>
        <begin position="363"/>
        <end position="374"/>
    </location>
</feature>
<evidence type="ECO:0000256" key="7">
    <source>
        <dbReference type="SAM" id="MobiDB-lite"/>
    </source>
</evidence>
<feature type="active site" description="Charge relay system" evidence="5">
    <location>
        <position position="137"/>
    </location>
</feature>
<dbReference type="PROSITE" id="PS00136">
    <property type="entry name" value="SUBTILASE_ASP"/>
    <property type="match status" value="1"/>
</dbReference>
<comment type="caution">
    <text evidence="9">The sequence shown here is derived from an EMBL/GenBank/DDBJ whole genome shotgun (WGS) entry which is preliminary data.</text>
</comment>
<dbReference type="InterPro" id="IPR036852">
    <property type="entry name" value="Peptidase_S8/S53_dom_sf"/>
</dbReference>
<dbReference type="SUPFAM" id="SSF52743">
    <property type="entry name" value="Subtilisin-like"/>
    <property type="match status" value="1"/>
</dbReference>
<dbReference type="Pfam" id="PF00082">
    <property type="entry name" value="Peptidase_S8"/>
    <property type="match status" value="1"/>
</dbReference>
<dbReference type="Pfam" id="PF05922">
    <property type="entry name" value="Inhibitor_I9"/>
    <property type="match status" value="1"/>
</dbReference>
<comment type="similarity">
    <text evidence="1 5 6">Belongs to the peptidase S8 family.</text>
</comment>
<dbReference type="InterPro" id="IPR008979">
    <property type="entry name" value="Galactose-bd-like_sf"/>
</dbReference>
<evidence type="ECO:0000256" key="2">
    <source>
        <dbReference type="ARBA" id="ARBA00022670"/>
    </source>
</evidence>
<dbReference type="Gene3D" id="2.60.120.260">
    <property type="entry name" value="Galactose-binding domain-like"/>
    <property type="match status" value="1"/>
</dbReference>
<dbReference type="PROSITE" id="PS00137">
    <property type="entry name" value="SUBTILASE_HIS"/>
    <property type="match status" value="1"/>
</dbReference>
<dbReference type="SUPFAM" id="SSF49785">
    <property type="entry name" value="Galactose-binding domain-like"/>
    <property type="match status" value="1"/>
</dbReference>
<dbReference type="InterPro" id="IPR050131">
    <property type="entry name" value="Peptidase_S8_subtilisin-like"/>
</dbReference>
<evidence type="ECO:0000256" key="1">
    <source>
        <dbReference type="ARBA" id="ARBA00011073"/>
    </source>
</evidence>
<dbReference type="InterPro" id="IPR002884">
    <property type="entry name" value="P_dom"/>
</dbReference>
<dbReference type="Proteomes" id="UP000800981">
    <property type="component" value="Unassembled WGS sequence"/>
</dbReference>
<dbReference type="PROSITE" id="PS00138">
    <property type="entry name" value="SUBTILASE_SER"/>
    <property type="match status" value="1"/>
</dbReference>
<evidence type="ECO:0000256" key="5">
    <source>
        <dbReference type="PROSITE-ProRule" id="PRU01240"/>
    </source>
</evidence>
<evidence type="ECO:0000259" key="8">
    <source>
        <dbReference type="PROSITE" id="PS51829"/>
    </source>
</evidence>
<proteinExistence type="inferred from homology"/>
<keyword evidence="4 5" id="KW-0720">Serine protease</keyword>
<dbReference type="Gene3D" id="3.40.50.200">
    <property type="entry name" value="Peptidase S8/S53 domain"/>
    <property type="match status" value="1"/>
</dbReference>
<dbReference type="EMBL" id="JAANNP010000069">
    <property type="protein sequence ID" value="NHC15918.1"/>
    <property type="molecule type" value="Genomic_DNA"/>
</dbReference>
<feature type="region of interest" description="Disordered" evidence="7">
    <location>
        <begin position="363"/>
        <end position="398"/>
    </location>
</feature>
<dbReference type="InterPro" id="IPR022398">
    <property type="entry name" value="Peptidase_S8_His-AS"/>
</dbReference>
<dbReference type="PANTHER" id="PTHR43806:SF11">
    <property type="entry name" value="CEREVISIN-RELATED"/>
    <property type="match status" value="1"/>
</dbReference>
<keyword evidence="2 5" id="KW-0645">Protease</keyword>
<dbReference type="SUPFAM" id="SSF54897">
    <property type="entry name" value="Protease propeptides/inhibitors"/>
    <property type="match status" value="1"/>
</dbReference>
<gene>
    <name evidence="9" type="ORF">G9H71_19220</name>
</gene>
<feature type="domain" description="P/Homo B" evidence="8">
    <location>
        <begin position="381"/>
        <end position="506"/>
    </location>
</feature>
<dbReference type="PRINTS" id="PR00723">
    <property type="entry name" value="SUBTILISIN"/>
</dbReference>
<protein>
    <submittedName>
        <fullName evidence="9">S8 family peptidase</fullName>
    </submittedName>
</protein>
<dbReference type="RefSeq" id="WP_166284403.1">
    <property type="nucleotide sequence ID" value="NZ_JAANNP010000069.1"/>
</dbReference>
<dbReference type="Pfam" id="PF01483">
    <property type="entry name" value="P_proprotein"/>
    <property type="match status" value="1"/>
</dbReference>
<evidence type="ECO:0000256" key="3">
    <source>
        <dbReference type="ARBA" id="ARBA00022801"/>
    </source>
</evidence>
<dbReference type="InterPro" id="IPR015500">
    <property type="entry name" value="Peptidase_S8_subtilisin-rel"/>
</dbReference>
<evidence type="ECO:0000256" key="6">
    <source>
        <dbReference type="RuleBase" id="RU003355"/>
    </source>
</evidence>
<dbReference type="Gene3D" id="3.30.70.80">
    <property type="entry name" value="Peptidase S8 propeptide/proteinase inhibitor I9"/>
    <property type="match status" value="1"/>
</dbReference>
<organism evidence="9 10">
    <name type="scientific">Motilibacter deserti</name>
    <dbReference type="NCBI Taxonomy" id="2714956"/>
    <lineage>
        <taxon>Bacteria</taxon>
        <taxon>Bacillati</taxon>
        <taxon>Actinomycetota</taxon>
        <taxon>Actinomycetes</taxon>
        <taxon>Motilibacterales</taxon>
        <taxon>Motilibacteraceae</taxon>
        <taxon>Motilibacter</taxon>
    </lineage>
</organism>
<keyword evidence="3 5" id="KW-0378">Hydrolase</keyword>
<feature type="active site" description="Charge relay system" evidence="5">
    <location>
        <position position="170"/>
    </location>
</feature>
<dbReference type="InterPro" id="IPR000209">
    <property type="entry name" value="Peptidase_S8/S53_dom"/>
</dbReference>
<dbReference type="PROSITE" id="PS51829">
    <property type="entry name" value="P_HOMO_B"/>
    <property type="match status" value="1"/>
</dbReference>
<dbReference type="CDD" id="cd04077">
    <property type="entry name" value="Peptidases_S8_PCSK9_ProteinaseK_like"/>
    <property type="match status" value="1"/>
</dbReference>
<name>A0ABX0H3F8_9ACTN</name>
<keyword evidence="10" id="KW-1185">Reference proteome</keyword>
<accession>A0ABX0H3F8</accession>
<dbReference type="InterPro" id="IPR034193">
    <property type="entry name" value="PCSK9_ProteinaseK-like"/>
</dbReference>
<dbReference type="InterPro" id="IPR023828">
    <property type="entry name" value="Peptidase_S8_Ser-AS"/>
</dbReference>
<evidence type="ECO:0000256" key="4">
    <source>
        <dbReference type="ARBA" id="ARBA00022825"/>
    </source>
</evidence>
<feature type="compositionally biased region" description="Pro residues" evidence="7">
    <location>
        <begin position="381"/>
        <end position="390"/>
    </location>
</feature>
<dbReference type="InterPro" id="IPR010259">
    <property type="entry name" value="S8pro/Inhibitor_I9"/>
</dbReference>